<evidence type="ECO:0000313" key="1">
    <source>
        <dbReference type="EMBL" id="BBE09487.1"/>
    </source>
</evidence>
<dbReference type="KEGG" id="mcys:MCB1EB_1326"/>
<sequence>MLSTPHQKMQLFSQIQCINFQSLLRISLHPLLTTAHKLTRLIYAMLIKGTEYMDQGQDYYEKCYQQRVVHSLSQRAEKMGFQLTPIVQKT</sequence>
<proteinExistence type="predicted"/>
<organism evidence="1 2">
    <name type="scientific">Mycoavidus cysteinexigens</name>
    <dbReference type="NCBI Taxonomy" id="1553431"/>
    <lineage>
        <taxon>Bacteria</taxon>
        <taxon>Pseudomonadati</taxon>
        <taxon>Pseudomonadota</taxon>
        <taxon>Betaproteobacteria</taxon>
        <taxon>Burkholderiales</taxon>
        <taxon>Burkholderiaceae</taxon>
        <taxon>Mycoavidus</taxon>
    </lineage>
</organism>
<dbReference type="AlphaFoldDB" id="A0A2Z6EVL0"/>
<dbReference type="EMBL" id="AP018150">
    <property type="protein sequence ID" value="BBE09487.1"/>
    <property type="molecule type" value="Genomic_DNA"/>
</dbReference>
<gene>
    <name evidence="1" type="ORF">MCB1EB_1326</name>
</gene>
<reference evidence="1 2" key="1">
    <citation type="journal article" date="2018" name="Microbes Environ.">
        <title>Comparative Genomic Insights into Endofungal Lifestyles of Two Bacterial Endosymbionts, Mycoavidus cysteinexigens and Burkholderia rhizoxinica.</title>
        <authorList>
            <person name="Sharmin D."/>
            <person name="Guo Y."/>
            <person name="Nishizawa T."/>
            <person name="Ohshima S."/>
            <person name="Sato Y."/>
            <person name="Takashima Y."/>
            <person name="Narisawa K."/>
            <person name="Ohta H."/>
        </authorList>
    </citation>
    <scope>NUCLEOTIDE SEQUENCE [LARGE SCALE GENOMIC DNA]</scope>
    <source>
        <strain evidence="1 2">B1-EB</strain>
    </source>
</reference>
<evidence type="ECO:0000313" key="2">
    <source>
        <dbReference type="Proteomes" id="UP000282597"/>
    </source>
</evidence>
<dbReference type="Proteomes" id="UP000282597">
    <property type="component" value="Chromosome"/>
</dbReference>
<protein>
    <submittedName>
        <fullName evidence="1">Mobile element protein</fullName>
    </submittedName>
</protein>
<keyword evidence="2" id="KW-1185">Reference proteome</keyword>
<name>A0A2Z6EVL0_9BURK</name>
<accession>A0A2Z6EVL0</accession>